<reference evidence="3" key="1">
    <citation type="submission" date="2018-05" db="EMBL/GenBank/DDBJ databases">
        <authorList>
            <person name="Lanie J.A."/>
            <person name="Ng W.-L."/>
            <person name="Kazmierczak K.M."/>
            <person name="Andrzejewski T.M."/>
            <person name="Davidsen T.M."/>
            <person name="Wayne K.J."/>
            <person name="Tettelin H."/>
            <person name="Glass J.I."/>
            <person name="Rusch D."/>
            <person name="Podicherti R."/>
            <person name="Tsui H.-C.T."/>
            <person name="Winkler M.E."/>
        </authorList>
    </citation>
    <scope>NUCLEOTIDE SEQUENCE</scope>
</reference>
<evidence type="ECO:0000313" key="3">
    <source>
        <dbReference type="EMBL" id="SVB02724.1"/>
    </source>
</evidence>
<dbReference type="InterPro" id="IPR002104">
    <property type="entry name" value="Integrase_catalytic"/>
</dbReference>
<evidence type="ECO:0000256" key="1">
    <source>
        <dbReference type="ARBA" id="ARBA00023172"/>
    </source>
</evidence>
<dbReference type="Gene3D" id="1.10.443.10">
    <property type="entry name" value="Intergrase catalytic core"/>
    <property type="match status" value="1"/>
</dbReference>
<name>A0A382AMV7_9ZZZZ</name>
<dbReference type="GO" id="GO:0006310">
    <property type="term" value="P:DNA recombination"/>
    <property type="evidence" value="ECO:0007669"/>
    <property type="project" value="UniProtKB-KW"/>
</dbReference>
<dbReference type="GO" id="GO:0003677">
    <property type="term" value="F:DNA binding"/>
    <property type="evidence" value="ECO:0007669"/>
    <property type="project" value="InterPro"/>
</dbReference>
<dbReference type="Pfam" id="PF00589">
    <property type="entry name" value="Phage_integrase"/>
    <property type="match status" value="1"/>
</dbReference>
<dbReference type="InterPro" id="IPR013762">
    <property type="entry name" value="Integrase-like_cat_sf"/>
</dbReference>
<accession>A0A382AMV7</accession>
<proteinExistence type="predicted"/>
<dbReference type="EMBL" id="UINC01026021">
    <property type="protein sequence ID" value="SVB02724.1"/>
    <property type="molecule type" value="Genomic_DNA"/>
</dbReference>
<dbReference type="AlphaFoldDB" id="A0A382AMV7"/>
<sequence>MLRHVCASWLGQMQGVEALTIRDLLGHSSVTMTDRYMHGDQADLHDAVHKLENFRAHSGHSVR</sequence>
<dbReference type="InterPro" id="IPR011010">
    <property type="entry name" value="DNA_brk_join_enz"/>
</dbReference>
<dbReference type="SUPFAM" id="SSF56349">
    <property type="entry name" value="DNA breaking-rejoining enzymes"/>
    <property type="match status" value="1"/>
</dbReference>
<dbReference type="GO" id="GO:0015074">
    <property type="term" value="P:DNA integration"/>
    <property type="evidence" value="ECO:0007669"/>
    <property type="project" value="InterPro"/>
</dbReference>
<gene>
    <name evidence="3" type="ORF">METZ01_LOCUS155578</name>
</gene>
<keyword evidence="1" id="KW-0233">DNA recombination</keyword>
<organism evidence="3">
    <name type="scientific">marine metagenome</name>
    <dbReference type="NCBI Taxonomy" id="408172"/>
    <lineage>
        <taxon>unclassified sequences</taxon>
        <taxon>metagenomes</taxon>
        <taxon>ecological metagenomes</taxon>
    </lineage>
</organism>
<feature type="domain" description="Tyr recombinase" evidence="2">
    <location>
        <begin position="1"/>
        <end position="40"/>
    </location>
</feature>
<evidence type="ECO:0000259" key="2">
    <source>
        <dbReference type="Pfam" id="PF00589"/>
    </source>
</evidence>
<protein>
    <recommendedName>
        <fullName evidence="2">Tyr recombinase domain-containing protein</fullName>
    </recommendedName>
</protein>